<dbReference type="RefSeq" id="WP_024463943.1">
    <property type="nucleotide sequence ID" value="NZ_CP062939.1"/>
</dbReference>
<dbReference type="GO" id="GO:0005524">
    <property type="term" value="F:ATP binding"/>
    <property type="evidence" value="ECO:0007669"/>
    <property type="project" value="UniProtKB-KW"/>
</dbReference>
<dbReference type="eggNOG" id="COG3451">
    <property type="taxonomic scope" value="Bacteria"/>
</dbReference>
<keyword evidence="1" id="KW-0067">ATP-binding</keyword>
<dbReference type="SUPFAM" id="SSF52540">
    <property type="entry name" value="P-loop containing nucleoside triphosphate hydrolases"/>
    <property type="match status" value="1"/>
</dbReference>
<accession>A0A087DWV1</accession>
<gene>
    <name evidence="1" type="ORF">BISU_2027</name>
</gene>
<dbReference type="Proteomes" id="UP000029055">
    <property type="component" value="Unassembled WGS sequence"/>
</dbReference>
<dbReference type="InterPro" id="IPR027417">
    <property type="entry name" value="P-loop_NTPase"/>
</dbReference>
<proteinExistence type="predicted"/>
<dbReference type="EMBL" id="JGZR01000015">
    <property type="protein sequence ID" value="KFJ00002.1"/>
    <property type="molecule type" value="Genomic_DNA"/>
</dbReference>
<evidence type="ECO:0000313" key="2">
    <source>
        <dbReference type="Proteomes" id="UP000029055"/>
    </source>
</evidence>
<sequence>MREREEQGASGVLGFAPVLPQLTLRQLAKVDADGVPASQGMAAATPRFQRRRAEREARRRLRDWYRSLAGKSEKAAEPDAAGDALPRTHGAGRRLGLAHYAPAIPWHSASVQQAGVLDPFVVSGYTPFDGPVIGESSLSGAVWRYDAWQPYQTHAATSVNGWVIGLMGSGKSMFLKMFATRETAAPWNRRVIIEGDPKGEWARVARSVGGQVVSVGAGSYLNVLDPGRRPVARSERDWRGDVLGIQTQAIRSIAAAMRQDGIAGIDEQESGIVDAALNHYLDQGRTPTIAGLVDLLVSQWPEQTPVKGVGQTDRRSAADRLILLLNPLVEGAMAGAFERESTVDVDPASPMLVFDTGSASDGNEQKKTLYMAAMSATVERLCAQRDGLFRIVIAEEGHELLSNPELVRAWDRRIRLSGELGVSNWFLMHELGDLSSFGEEGSEHRNTMMGILTKSEAQVVYAQSSSSLEQMTRLLPDLTLREINTIRALPDFCALWRVGPRVRDVVRPYVGPEAYDVFQTDKNRQG</sequence>
<dbReference type="OrthoDB" id="9804380at2"/>
<evidence type="ECO:0000313" key="1">
    <source>
        <dbReference type="EMBL" id="KFJ00002.1"/>
    </source>
</evidence>
<dbReference type="Gene3D" id="1.10.8.730">
    <property type="match status" value="1"/>
</dbReference>
<dbReference type="STRING" id="77635.BISU_2027"/>
<keyword evidence="2" id="KW-1185">Reference proteome</keyword>
<name>A0A087DWV1_9BIFI</name>
<dbReference type="GeneID" id="78126935"/>
<dbReference type="AlphaFoldDB" id="A0A087DWV1"/>
<protein>
    <submittedName>
        <fullName evidence="1">ATP-binding protein</fullName>
    </submittedName>
</protein>
<comment type="caution">
    <text evidence="1">The sequence shown here is derived from an EMBL/GenBank/DDBJ whole genome shotgun (WGS) entry which is preliminary data.</text>
</comment>
<dbReference type="Gene3D" id="3.40.50.300">
    <property type="entry name" value="P-loop containing nucleotide triphosphate hydrolases"/>
    <property type="match status" value="1"/>
</dbReference>
<reference evidence="1 2" key="1">
    <citation type="submission" date="2014-03" db="EMBL/GenBank/DDBJ databases">
        <title>Genomics of Bifidobacteria.</title>
        <authorList>
            <person name="Ventura M."/>
            <person name="Milani C."/>
            <person name="Lugli G.A."/>
        </authorList>
    </citation>
    <scope>NUCLEOTIDE SEQUENCE [LARGE SCALE GENOMIC DNA]</scope>
    <source>
        <strain evidence="1 2">LMG 11597</strain>
    </source>
</reference>
<keyword evidence="1" id="KW-0547">Nucleotide-binding</keyword>
<organism evidence="1 2">
    <name type="scientific">Bifidobacterium subtile</name>
    <dbReference type="NCBI Taxonomy" id="77635"/>
    <lineage>
        <taxon>Bacteria</taxon>
        <taxon>Bacillati</taxon>
        <taxon>Actinomycetota</taxon>
        <taxon>Actinomycetes</taxon>
        <taxon>Bifidobacteriales</taxon>
        <taxon>Bifidobacteriaceae</taxon>
        <taxon>Bifidobacterium</taxon>
    </lineage>
</organism>